<dbReference type="InterPro" id="IPR053934">
    <property type="entry name" value="HTTM_dom"/>
</dbReference>
<evidence type="ECO:0000256" key="3">
    <source>
        <dbReference type="ARBA" id="ARBA00022989"/>
    </source>
</evidence>
<evidence type="ECO:0000256" key="5">
    <source>
        <dbReference type="SAM" id="MobiDB-lite"/>
    </source>
</evidence>
<feature type="domain" description="HTTM-like" evidence="7">
    <location>
        <begin position="29"/>
        <end position="292"/>
    </location>
</feature>
<dbReference type="KEGG" id="mmc:Mmcs_0552"/>
<keyword evidence="3 6" id="KW-1133">Transmembrane helix</keyword>
<evidence type="ECO:0000259" key="7">
    <source>
        <dbReference type="SMART" id="SM00752"/>
    </source>
</evidence>
<dbReference type="PANTHER" id="PTHR39535">
    <property type="entry name" value="SPORULATION-DELAYING PROTEIN SDPB"/>
    <property type="match status" value="1"/>
</dbReference>
<dbReference type="EMBL" id="CP000384">
    <property type="protein sequence ID" value="ABG06673.1"/>
    <property type="molecule type" value="Genomic_DNA"/>
</dbReference>
<feature type="compositionally biased region" description="Basic and acidic residues" evidence="5">
    <location>
        <begin position="319"/>
        <end position="332"/>
    </location>
</feature>
<keyword evidence="2 6" id="KW-0812">Transmembrane</keyword>
<dbReference type="Pfam" id="PF05090">
    <property type="entry name" value="HTTM"/>
    <property type="match status" value="1"/>
</dbReference>
<reference evidence="8" key="1">
    <citation type="submission" date="2006-06" db="EMBL/GenBank/DDBJ databases">
        <title>Complete sequence of chromosome of Mycobacterium sp. MCS.</title>
        <authorList>
            <consortium name="US DOE Joint Genome Institute"/>
            <person name="Copeland A."/>
            <person name="Lucas S."/>
            <person name="Lapidus A."/>
            <person name="Barry K."/>
            <person name="Detter J.C."/>
            <person name="Glavina del Rio T."/>
            <person name="Hammon N."/>
            <person name="Israni S."/>
            <person name="Dalin E."/>
            <person name="Tice H."/>
            <person name="Pitluck S."/>
            <person name="Martinez M."/>
            <person name="Schmutz J."/>
            <person name="Larimer F."/>
            <person name="Land M."/>
            <person name="Hauser L."/>
            <person name="Kyrpides N."/>
            <person name="Kim E."/>
            <person name="Miller C.D."/>
            <person name="Hughes J.E."/>
            <person name="Anderson A.J."/>
            <person name="Sims R.C."/>
            <person name="Richardson P."/>
        </authorList>
    </citation>
    <scope>NUCLEOTIDE SEQUENCE [LARGE SCALE GENOMIC DNA]</scope>
    <source>
        <strain evidence="8">MCS</strain>
    </source>
</reference>
<dbReference type="InterPro" id="IPR011020">
    <property type="entry name" value="HTTM-like"/>
</dbReference>
<keyword evidence="4 6" id="KW-0472">Membrane</keyword>
<organism evidence="8">
    <name type="scientific">Mycobacterium sp. (strain MCS)</name>
    <dbReference type="NCBI Taxonomy" id="164756"/>
    <lineage>
        <taxon>Bacteria</taxon>
        <taxon>Bacillati</taxon>
        <taxon>Actinomycetota</taxon>
        <taxon>Actinomycetes</taxon>
        <taxon>Mycobacteriales</taxon>
        <taxon>Mycobacteriaceae</taxon>
        <taxon>Mycobacterium</taxon>
    </lineage>
</organism>
<evidence type="ECO:0000256" key="6">
    <source>
        <dbReference type="SAM" id="Phobius"/>
    </source>
</evidence>
<feature type="transmembrane region" description="Helical" evidence="6">
    <location>
        <begin position="134"/>
        <end position="154"/>
    </location>
</feature>
<feature type="transmembrane region" description="Helical" evidence="6">
    <location>
        <begin position="226"/>
        <end position="248"/>
    </location>
</feature>
<name>A0A5Q5BES5_MYCSS</name>
<accession>A0A5Q5BES5</accession>
<dbReference type="GO" id="GO:0012505">
    <property type="term" value="C:endomembrane system"/>
    <property type="evidence" value="ECO:0007669"/>
    <property type="project" value="UniProtKB-SubCell"/>
</dbReference>
<dbReference type="InterPro" id="IPR052964">
    <property type="entry name" value="Sporulation_signal_mat"/>
</dbReference>
<sequence>MTADLWSRLRQTGGDSARAWRRFWFSYDSAYPLGFIRIAFGVLMMVWTVSLYPGLHDRFGTDGVVPRPPTADFTWSVFRVFPDDDAVFAGWVLLLVASIALTVGWHSRLAAVLVFVMVVSFERRNPFVMNAGDVLLRVEALFIALAASGAALSLDQRRRTGSFWTAEQRRIWPVRLMQIQVSVIYVSTVVAKLHGETWQDGTAVSYSLRQNDLLFFTTPRWITDNLLVSNVLSWSTLLIELSIGLLVWNRRCRPWVLAAGVVLHLSIFVSMSIGLFSLAMFVLYLAFLPSGRAEALGNRLAQRSAARCGRHSGRHSRQRSADMTRDLARSGG</sequence>
<feature type="transmembrane region" description="Helical" evidence="6">
    <location>
        <begin position="255"/>
        <end position="287"/>
    </location>
</feature>
<feature type="region of interest" description="Disordered" evidence="5">
    <location>
        <begin position="311"/>
        <end position="332"/>
    </location>
</feature>
<evidence type="ECO:0000256" key="4">
    <source>
        <dbReference type="ARBA" id="ARBA00023136"/>
    </source>
</evidence>
<evidence type="ECO:0000256" key="2">
    <source>
        <dbReference type="ARBA" id="ARBA00022692"/>
    </source>
</evidence>
<comment type="subcellular location">
    <subcellularLocation>
        <location evidence="1">Endomembrane system</location>
        <topology evidence="1">Multi-pass membrane protein</topology>
    </subcellularLocation>
</comment>
<gene>
    <name evidence="8" type="ordered locus">Mmcs_0552</name>
</gene>
<dbReference type="PANTHER" id="PTHR39535:SF2">
    <property type="entry name" value="HTTM DOMAIN-CONTAINING PROTEIN"/>
    <property type="match status" value="1"/>
</dbReference>
<proteinExistence type="predicted"/>
<feature type="transmembrane region" description="Helical" evidence="6">
    <location>
        <begin position="89"/>
        <end position="122"/>
    </location>
</feature>
<protein>
    <recommendedName>
        <fullName evidence="7">HTTM-like domain-containing protein</fullName>
    </recommendedName>
</protein>
<dbReference type="AlphaFoldDB" id="A0A5Q5BES5"/>
<dbReference type="SMART" id="SM00752">
    <property type="entry name" value="HTTM"/>
    <property type="match status" value="1"/>
</dbReference>
<evidence type="ECO:0000313" key="8">
    <source>
        <dbReference type="EMBL" id="ABG06673.1"/>
    </source>
</evidence>
<evidence type="ECO:0000256" key="1">
    <source>
        <dbReference type="ARBA" id="ARBA00004127"/>
    </source>
</evidence>
<feature type="transmembrane region" description="Helical" evidence="6">
    <location>
        <begin position="30"/>
        <end position="52"/>
    </location>
</feature>